<keyword evidence="5" id="KW-1185">Reference proteome</keyword>
<evidence type="ECO:0000313" key="4">
    <source>
        <dbReference type="EMBL" id="CAI9753837.1"/>
    </source>
</evidence>
<protein>
    <recommendedName>
        <fullName evidence="3">Non-haem dioxygenase N-terminal domain-containing protein</fullName>
    </recommendedName>
</protein>
<proteinExistence type="predicted"/>
<dbReference type="InterPro" id="IPR050231">
    <property type="entry name" value="Iron_ascorbate_oxido_reductase"/>
</dbReference>
<dbReference type="EMBL" id="OU503036">
    <property type="protein sequence ID" value="CAI9753837.1"/>
    <property type="molecule type" value="Genomic_DNA"/>
</dbReference>
<dbReference type="AlphaFoldDB" id="A0AAD2DGQ7"/>
<keyword evidence="2" id="KW-0408">Iron</keyword>
<dbReference type="GO" id="GO:0046872">
    <property type="term" value="F:metal ion binding"/>
    <property type="evidence" value="ECO:0007669"/>
    <property type="project" value="UniProtKB-KW"/>
</dbReference>
<sequence length="105" mass="11862">MKLRHWTKELPDSHAWKPLHHDLPSDSACKLESVPIIDLNRKNAMELIGSACKSRGAFEVVNHNIAMSLLDDIESARKRLFSLSTQQKLKAATRFKGPKSCHTNN</sequence>
<feature type="domain" description="Non-haem dioxygenase N-terminal" evidence="3">
    <location>
        <begin position="34"/>
        <end position="93"/>
    </location>
</feature>
<organism evidence="4 5">
    <name type="scientific">Fraxinus pennsylvanica</name>
    <dbReference type="NCBI Taxonomy" id="56036"/>
    <lineage>
        <taxon>Eukaryota</taxon>
        <taxon>Viridiplantae</taxon>
        <taxon>Streptophyta</taxon>
        <taxon>Embryophyta</taxon>
        <taxon>Tracheophyta</taxon>
        <taxon>Spermatophyta</taxon>
        <taxon>Magnoliopsida</taxon>
        <taxon>eudicotyledons</taxon>
        <taxon>Gunneridae</taxon>
        <taxon>Pentapetalae</taxon>
        <taxon>asterids</taxon>
        <taxon>lamiids</taxon>
        <taxon>Lamiales</taxon>
        <taxon>Oleaceae</taxon>
        <taxon>Oleeae</taxon>
        <taxon>Fraxinus</taxon>
    </lineage>
</organism>
<dbReference type="SUPFAM" id="SSF51197">
    <property type="entry name" value="Clavaminate synthase-like"/>
    <property type="match status" value="1"/>
</dbReference>
<evidence type="ECO:0000256" key="2">
    <source>
        <dbReference type="ARBA" id="ARBA00023004"/>
    </source>
</evidence>
<evidence type="ECO:0000313" key="5">
    <source>
        <dbReference type="Proteomes" id="UP000834106"/>
    </source>
</evidence>
<dbReference type="InterPro" id="IPR026992">
    <property type="entry name" value="DIOX_N"/>
</dbReference>
<evidence type="ECO:0000256" key="1">
    <source>
        <dbReference type="ARBA" id="ARBA00022723"/>
    </source>
</evidence>
<name>A0AAD2DGQ7_9LAMI</name>
<dbReference type="Proteomes" id="UP000834106">
    <property type="component" value="Chromosome 1"/>
</dbReference>
<keyword evidence="1" id="KW-0479">Metal-binding</keyword>
<dbReference type="InterPro" id="IPR027443">
    <property type="entry name" value="IPNS-like_sf"/>
</dbReference>
<dbReference type="Gene3D" id="2.60.120.330">
    <property type="entry name" value="B-lactam Antibiotic, Isopenicillin N Synthase, Chain"/>
    <property type="match status" value="1"/>
</dbReference>
<accession>A0AAD2DGQ7</accession>
<dbReference type="Pfam" id="PF14226">
    <property type="entry name" value="DIOX_N"/>
    <property type="match status" value="1"/>
</dbReference>
<dbReference type="PANTHER" id="PTHR47990">
    <property type="entry name" value="2-OXOGLUTARATE (2OG) AND FE(II)-DEPENDENT OXYGENASE SUPERFAMILY PROTEIN-RELATED"/>
    <property type="match status" value="1"/>
</dbReference>
<reference evidence="4" key="1">
    <citation type="submission" date="2023-05" db="EMBL/GenBank/DDBJ databases">
        <authorList>
            <person name="Huff M."/>
        </authorList>
    </citation>
    <scope>NUCLEOTIDE SEQUENCE</scope>
</reference>
<evidence type="ECO:0000259" key="3">
    <source>
        <dbReference type="Pfam" id="PF14226"/>
    </source>
</evidence>
<dbReference type="GO" id="GO:0016706">
    <property type="term" value="F:2-oxoglutarate-dependent dioxygenase activity"/>
    <property type="evidence" value="ECO:0007669"/>
    <property type="project" value="UniProtKB-ARBA"/>
</dbReference>
<gene>
    <name evidence="4" type="ORF">FPE_LOCUS1268</name>
</gene>